<dbReference type="EMBL" id="JAOYFC010000001">
    <property type="protein sequence ID" value="MCV6823891.1"/>
    <property type="molecule type" value="Genomic_DNA"/>
</dbReference>
<dbReference type="Pfam" id="PF07244">
    <property type="entry name" value="POTRA"/>
    <property type="match status" value="1"/>
</dbReference>
<keyword evidence="2" id="KW-1134">Transmembrane beta strand</keyword>
<dbReference type="InterPro" id="IPR000184">
    <property type="entry name" value="Bac_surfAg_D15"/>
</dbReference>
<dbReference type="PANTHER" id="PTHR12815:SF42">
    <property type="entry name" value="BACTERIAL SURFACE ANTIGEN (D15) DOMAIN-CONTAINING PROTEIN"/>
    <property type="match status" value="1"/>
</dbReference>
<evidence type="ECO:0000256" key="3">
    <source>
        <dbReference type="ARBA" id="ARBA00023136"/>
    </source>
</evidence>
<dbReference type="AlphaFoldDB" id="A0AAE3J0H3"/>
<dbReference type="RefSeq" id="WP_263952720.1">
    <property type="nucleotide sequence ID" value="NZ_JAOYFC010000001.1"/>
</dbReference>
<evidence type="ECO:0000313" key="6">
    <source>
        <dbReference type="Proteomes" id="UP001208041"/>
    </source>
</evidence>
<comment type="caution">
    <text evidence="5">The sequence shown here is derived from an EMBL/GenBank/DDBJ whole genome shotgun (WGS) entry which is preliminary data.</text>
</comment>
<reference evidence="5" key="1">
    <citation type="submission" date="2022-10" db="EMBL/GenBank/DDBJ databases">
        <authorList>
            <person name="Yue Y."/>
        </authorList>
    </citation>
    <scope>NUCLEOTIDE SEQUENCE</scope>
    <source>
        <strain evidence="5">Z654</strain>
    </source>
</reference>
<sequence>MRFIQGANFLAQRASTTLRSTWQSKLAGHWLRRGIHGLAFLGATASAAFAFDASLKVSPANEELQDTLEAQSLTFLLTEQETENASEIVSTALADYGKLLGALYEQGYFGAVISIKVDGREAGNLSPVVPPTSVNRIVIDVQQGPQFKFGKAQVSPIAPGTVMPPEFATGQIAGTPQIENAVSTAVTGWRDVGHAKVEPSGQKIVADHRRQTLDAEVQLAPGRQLKFGDLNVTGTERMKPARVQEIAGLPTGKVFSPKELSDSAKRLRRTGIFQSVSVTEADNANPDGTLDIDLFVTENKLHRFGFGGELSTDRGLGVSTYWLHRNLFGGGERLRVELKFDGISNDNVNREDRFQVRFERPATFNPDIDFFTQFQLLRSRQENYEGDFASFEVGIRRYAGDDYIYNLGLGYRAGNVEDIRGKSTYHLVAVRYSGFLDKRDDQLAPTSGYYLNPEVTPFFLFDDSKFALQSYVDARFFQELGDTGTVLAVRGQIGSIAGISLDDTPGDLLYYSGGTNTVRGFSYLSVGIDYKDGLLGGRSFFASSIEGRFRLKNKEGWMGDLGFVAFYDVGYVGSESFPDGSNDTWHAGAGVGVRYYTSFGPIRFDVAVPVSERKYDSDYQIYLGIGEAF</sequence>
<keyword evidence="2" id="KW-0812">Transmembrane</keyword>
<evidence type="ECO:0000256" key="1">
    <source>
        <dbReference type="ARBA" id="ARBA00004370"/>
    </source>
</evidence>
<evidence type="ECO:0000256" key="2">
    <source>
        <dbReference type="ARBA" id="ARBA00022452"/>
    </source>
</evidence>
<dbReference type="InterPro" id="IPR039910">
    <property type="entry name" value="D15-like"/>
</dbReference>
<dbReference type="PANTHER" id="PTHR12815">
    <property type="entry name" value="SORTING AND ASSEMBLY MACHINERY SAMM50 PROTEIN FAMILY MEMBER"/>
    <property type="match status" value="1"/>
</dbReference>
<dbReference type="Pfam" id="PF01103">
    <property type="entry name" value="Omp85"/>
    <property type="match status" value="1"/>
</dbReference>
<dbReference type="Proteomes" id="UP001208041">
    <property type="component" value="Unassembled WGS sequence"/>
</dbReference>
<dbReference type="InterPro" id="IPR034746">
    <property type="entry name" value="POTRA"/>
</dbReference>
<keyword evidence="6" id="KW-1185">Reference proteome</keyword>
<keyword evidence="3" id="KW-0472">Membrane</keyword>
<feature type="domain" description="POTRA" evidence="4">
    <location>
        <begin position="225"/>
        <end position="299"/>
    </location>
</feature>
<evidence type="ECO:0000313" key="5">
    <source>
        <dbReference type="EMBL" id="MCV6823891.1"/>
    </source>
</evidence>
<comment type="subcellular location">
    <subcellularLocation>
        <location evidence="1">Membrane</location>
    </subcellularLocation>
</comment>
<organism evidence="5 6">
    <name type="scientific">Halocynthiibacter halioticoli</name>
    <dbReference type="NCBI Taxonomy" id="2986804"/>
    <lineage>
        <taxon>Bacteria</taxon>
        <taxon>Pseudomonadati</taxon>
        <taxon>Pseudomonadota</taxon>
        <taxon>Alphaproteobacteria</taxon>
        <taxon>Rhodobacterales</taxon>
        <taxon>Paracoccaceae</taxon>
        <taxon>Halocynthiibacter</taxon>
    </lineage>
</organism>
<dbReference type="Gene3D" id="3.10.20.310">
    <property type="entry name" value="membrane protein fhac"/>
    <property type="match status" value="1"/>
</dbReference>
<evidence type="ECO:0000259" key="4">
    <source>
        <dbReference type="PROSITE" id="PS51779"/>
    </source>
</evidence>
<accession>A0AAE3J0H3</accession>
<dbReference type="GO" id="GO:0019867">
    <property type="term" value="C:outer membrane"/>
    <property type="evidence" value="ECO:0007669"/>
    <property type="project" value="InterPro"/>
</dbReference>
<dbReference type="Gene3D" id="2.40.160.50">
    <property type="entry name" value="membrane protein fhac: a member of the omp85/tpsb transporter family"/>
    <property type="match status" value="1"/>
</dbReference>
<proteinExistence type="predicted"/>
<dbReference type="InterPro" id="IPR010827">
    <property type="entry name" value="BamA/TamA_POTRA"/>
</dbReference>
<gene>
    <name evidence="5" type="ORF">OH136_04915</name>
</gene>
<dbReference type="PROSITE" id="PS51779">
    <property type="entry name" value="POTRA"/>
    <property type="match status" value="1"/>
</dbReference>
<protein>
    <submittedName>
        <fullName evidence="5">Autotransporter assembly complex protein TamA</fullName>
    </submittedName>
</protein>
<name>A0AAE3J0H3_9RHOB</name>